<proteinExistence type="predicted"/>
<protein>
    <submittedName>
        <fullName evidence="1">Uncharacterized protein</fullName>
    </submittedName>
</protein>
<sequence>MNNLDMRLHDHVALDEIELYAEVLTAVAISERRLSVEEIDEVLGLRVPVGQDVTR</sequence>
<reference evidence="1 2" key="1">
    <citation type="submission" date="2018-03" db="EMBL/GenBank/DDBJ databases">
        <title>Genomic Encyclopedia of Archaeal and Bacterial Type Strains, Phase II (KMG-II): from individual species to whole genera.</title>
        <authorList>
            <person name="Goeker M."/>
        </authorList>
    </citation>
    <scope>NUCLEOTIDE SEQUENCE [LARGE SCALE GENOMIC DNA]</scope>
    <source>
        <strain evidence="1 2">DSM 45601</strain>
    </source>
</reference>
<evidence type="ECO:0000313" key="1">
    <source>
        <dbReference type="EMBL" id="PRY00792.1"/>
    </source>
</evidence>
<dbReference type="Proteomes" id="UP000237846">
    <property type="component" value="Unassembled WGS sequence"/>
</dbReference>
<accession>A0A2T0QAF6</accession>
<organism evidence="1 2">
    <name type="scientific">Allonocardiopsis opalescens</name>
    <dbReference type="NCBI Taxonomy" id="1144618"/>
    <lineage>
        <taxon>Bacteria</taxon>
        <taxon>Bacillati</taxon>
        <taxon>Actinomycetota</taxon>
        <taxon>Actinomycetes</taxon>
        <taxon>Streptosporangiales</taxon>
        <taxon>Allonocardiopsis</taxon>
    </lineage>
</organism>
<dbReference type="EMBL" id="PVZC01000002">
    <property type="protein sequence ID" value="PRY00792.1"/>
    <property type="molecule type" value="Genomic_DNA"/>
</dbReference>
<comment type="caution">
    <text evidence="1">The sequence shown here is derived from an EMBL/GenBank/DDBJ whole genome shotgun (WGS) entry which is preliminary data.</text>
</comment>
<evidence type="ECO:0000313" key="2">
    <source>
        <dbReference type="Proteomes" id="UP000237846"/>
    </source>
</evidence>
<dbReference type="RefSeq" id="WP_170140901.1">
    <property type="nucleotide sequence ID" value="NZ_PVZC01000002.1"/>
</dbReference>
<dbReference type="AlphaFoldDB" id="A0A2T0QAF6"/>
<name>A0A2T0QAF6_9ACTN</name>
<keyword evidence="2" id="KW-1185">Reference proteome</keyword>
<gene>
    <name evidence="1" type="ORF">CLV72_102424</name>
</gene>